<protein>
    <recommendedName>
        <fullName evidence="4">Lipase chaperone</fullName>
    </recommendedName>
    <alternativeName>
        <fullName evidence="15">Lipase foldase</fullName>
    </alternativeName>
    <alternativeName>
        <fullName evidence="13">Lipase helper protein</fullName>
    </alternativeName>
    <alternativeName>
        <fullName evidence="14">Lipase modulator</fullName>
    </alternativeName>
</protein>
<keyword evidence="8" id="KW-0442">Lipid degradation</keyword>
<name>A0A839ULS7_9GAMM</name>
<evidence type="ECO:0000256" key="2">
    <source>
        <dbReference type="ARBA" id="ARBA00004383"/>
    </source>
</evidence>
<evidence type="ECO:0000256" key="15">
    <source>
        <dbReference type="ARBA" id="ARBA00033028"/>
    </source>
</evidence>
<dbReference type="GO" id="GO:0005886">
    <property type="term" value="C:plasma membrane"/>
    <property type="evidence" value="ECO:0007669"/>
    <property type="project" value="UniProtKB-SubCell"/>
</dbReference>
<evidence type="ECO:0000256" key="10">
    <source>
        <dbReference type="ARBA" id="ARBA00023098"/>
    </source>
</evidence>
<evidence type="ECO:0000256" key="1">
    <source>
        <dbReference type="ARBA" id="ARBA00003280"/>
    </source>
</evidence>
<accession>A0A839ULS7</accession>
<evidence type="ECO:0000313" key="16">
    <source>
        <dbReference type="EMBL" id="MBB3167520.1"/>
    </source>
</evidence>
<dbReference type="EMBL" id="JACHXZ010000001">
    <property type="protein sequence ID" value="MBB3167520.1"/>
    <property type="molecule type" value="Genomic_DNA"/>
</dbReference>
<gene>
    <name evidence="16" type="ORF">FHS30_000696</name>
</gene>
<keyword evidence="17" id="KW-1185">Reference proteome</keyword>
<keyword evidence="12" id="KW-0143">Chaperone</keyword>
<evidence type="ECO:0000256" key="5">
    <source>
        <dbReference type="ARBA" id="ARBA00022475"/>
    </source>
</evidence>
<dbReference type="GO" id="GO:0006457">
    <property type="term" value="P:protein folding"/>
    <property type="evidence" value="ECO:0007669"/>
    <property type="project" value="InterPro"/>
</dbReference>
<organism evidence="16 17">
    <name type="scientific">Simiduia aestuariiviva</name>
    <dbReference type="NCBI Taxonomy" id="1510459"/>
    <lineage>
        <taxon>Bacteria</taxon>
        <taxon>Pseudomonadati</taxon>
        <taxon>Pseudomonadota</taxon>
        <taxon>Gammaproteobacteria</taxon>
        <taxon>Cellvibrionales</taxon>
        <taxon>Cellvibrionaceae</taxon>
        <taxon>Simiduia</taxon>
    </lineage>
</organism>
<sequence>MMKSTWLLVLLSIWLMGIAIYGVFFVSDNRADVTYPDQVVQSGSTTHRALEPAALQQVFEKSSEQQAAYEVLLSTLPASLADVPRPSLLNIDSNGELIVDIQLRNLFEYYLSALGEEPLELVLIRIRHALSEQLTADALAKGEALLEAYVQFRNQQGVIRNDYEQLYAADGFNLQAIRAMKHAERQARQLYFTDAQSEALFGPEDMSEDALIARLAVLQDDSLSQEARAEKLQSIDLHSQAGIEAERNRVLQSTLAQDALLVAQSEDAYRARVDAFGDDVAQRLQARDAERAQWRARVAAYRLDLQPLMVSKPIDPQLLFDLRRYHFTGAEQVRIAALDSIELGL</sequence>
<dbReference type="Proteomes" id="UP000559987">
    <property type="component" value="Unassembled WGS sequence"/>
</dbReference>
<evidence type="ECO:0000256" key="11">
    <source>
        <dbReference type="ARBA" id="ARBA00023136"/>
    </source>
</evidence>
<keyword evidence="9" id="KW-1133">Transmembrane helix</keyword>
<dbReference type="Pfam" id="PF03280">
    <property type="entry name" value="Lipase_chap"/>
    <property type="match status" value="1"/>
</dbReference>
<keyword evidence="7" id="KW-0812">Transmembrane</keyword>
<evidence type="ECO:0000256" key="7">
    <source>
        <dbReference type="ARBA" id="ARBA00022692"/>
    </source>
</evidence>
<evidence type="ECO:0000256" key="9">
    <source>
        <dbReference type="ARBA" id="ARBA00022989"/>
    </source>
</evidence>
<evidence type="ECO:0000256" key="6">
    <source>
        <dbReference type="ARBA" id="ARBA00022519"/>
    </source>
</evidence>
<keyword evidence="11" id="KW-0472">Membrane</keyword>
<comment type="function">
    <text evidence="1">May be involved in the folding of the extracellular lipase during its passage through the periplasm.</text>
</comment>
<dbReference type="SUPFAM" id="SSF158855">
    <property type="entry name" value="Lipase chaperone-like"/>
    <property type="match status" value="1"/>
</dbReference>
<evidence type="ECO:0000256" key="12">
    <source>
        <dbReference type="ARBA" id="ARBA00023186"/>
    </source>
</evidence>
<evidence type="ECO:0000256" key="4">
    <source>
        <dbReference type="ARBA" id="ARBA00019692"/>
    </source>
</evidence>
<dbReference type="InterPro" id="IPR004961">
    <property type="entry name" value="Lipase_chaperone"/>
</dbReference>
<comment type="similarity">
    <text evidence="3">Belongs to the lipase chaperone family.</text>
</comment>
<evidence type="ECO:0000313" key="17">
    <source>
        <dbReference type="Proteomes" id="UP000559987"/>
    </source>
</evidence>
<keyword evidence="5" id="KW-1003">Cell membrane</keyword>
<evidence type="ECO:0000256" key="3">
    <source>
        <dbReference type="ARBA" id="ARBA00010358"/>
    </source>
</evidence>
<keyword evidence="6" id="KW-0997">Cell inner membrane</keyword>
<keyword evidence="10" id="KW-0443">Lipid metabolism</keyword>
<reference evidence="16 17" key="1">
    <citation type="submission" date="2020-08" db="EMBL/GenBank/DDBJ databases">
        <title>Genomic Encyclopedia of Type Strains, Phase III (KMG-III): the genomes of soil and plant-associated and newly described type strains.</title>
        <authorList>
            <person name="Whitman W."/>
        </authorList>
    </citation>
    <scope>NUCLEOTIDE SEQUENCE [LARGE SCALE GENOMIC DNA]</scope>
    <source>
        <strain evidence="16 17">CECT 8571</strain>
    </source>
</reference>
<evidence type="ECO:0000256" key="8">
    <source>
        <dbReference type="ARBA" id="ARBA00022963"/>
    </source>
</evidence>
<proteinExistence type="inferred from homology"/>
<dbReference type="GO" id="GO:0016042">
    <property type="term" value="P:lipid catabolic process"/>
    <property type="evidence" value="ECO:0007669"/>
    <property type="project" value="UniProtKB-KW"/>
</dbReference>
<comment type="subcellular location">
    <subcellularLocation>
        <location evidence="2">Cell inner membrane</location>
        <topology evidence="2">Single-pass membrane protein</topology>
        <orientation evidence="2">Periplasmic side</orientation>
    </subcellularLocation>
</comment>
<evidence type="ECO:0000256" key="14">
    <source>
        <dbReference type="ARBA" id="ARBA00031542"/>
    </source>
</evidence>
<dbReference type="GO" id="GO:0051082">
    <property type="term" value="F:unfolded protein binding"/>
    <property type="evidence" value="ECO:0007669"/>
    <property type="project" value="InterPro"/>
</dbReference>
<comment type="caution">
    <text evidence="16">The sequence shown here is derived from an EMBL/GenBank/DDBJ whole genome shotgun (WGS) entry which is preliminary data.</text>
</comment>
<dbReference type="RefSeq" id="WP_183908311.1">
    <property type="nucleotide sequence ID" value="NZ_JACHXZ010000001.1"/>
</dbReference>
<dbReference type="AlphaFoldDB" id="A0A839ULS7"/>
<evidence type="ECO:0000256" key="13">
    <source>
        <dbReference type="ARBA" id="ARBA00030948"/>
    </source>
</evidence>